<keyword evidence="2" id="KW-1185">Reference proteome</keyword>
<sequence>MKMKAVLRKNNCLAAIGERPMEITDDKWNEIDGNAISDLHLALADGVLSSVAEKNTAKEICDTLTKLYEAKSLHNKIFLKRKLYTLRMAESTIVTDHINTLKTLFSQLTTLGHNIEENERAELLLQSLPDSYDQLIINLPNNNPADNLVFDDVAASVLNEESRRKNKENRQASSQQAEALSVTRGRSTERGPSGSQNHGRSKSRSKKNVKCYNCGKKGHVKKKCWSNQKRREGKEPESSNAQGCVARATWHMTSRREWFHTYEPISGGSVYMGNDHALEIASIGTIKIKMFDGTIRTIGEVRHVNGLKKNLLSLGQIDNHGCKTHVENGIMKIVKGALVLMKVEKIGANLFMLKGETLQEADACVASNGEESTMMWHLKLGHMSEQGLKILSERKLLPGLKSCSKNTKRGLELESGKKIKCSRTDNGGEYTDGEFLAFCKQEGIQRQFTVAYTSQQNGVAERMNRTLTERIRAMLRTAGLPNSFWAEAMEMWTGKPVDYSYLHAFGCPVYVMYNAQERTKLDPKSRRCIFLGYPDGVKGYRLWNLTAHKIVISRDVIFVEDQLQRKDEDDSTVKEKSETVPVYVKNNPEDSDSSEAALEHEEQEPVESEAQEIRRSTRERRPPTWHSEYVTEINVAYCLLTEDGEPSTFHEALNSSDVALWMTAIHEEIKALHKNKTWELVPLPRGRKAIINKWVYKIKRDGNDQVERYRSRLVVKGYAQKEGIDFNEIFSPVVRLTTVRIVLATCATFDLHLEQLDVKTAFLHGELKEEIYMLQPEGFAETGKENLVCRLNKSLYDLKQAPRCWYKRFDSFIMSLGYNRLSSDHCVYYKRFKDNDFIILLLYMDDMLVAGPNKDRIQELKAQLAREFEMKDLGPANKILGIQIYRNRNNRKIWLSQKNYLKTILRRFNMQDCKSISTPLPVNFKLSSSMCPSNEAERKEMSRVLYASAVGSLMFAMICTRPDIAQAVGAVSRYMANPGGEHWITVKRILRYIRGTSDVALCYGGSEFTVRGYVDSDFTVVALSTTEAEYMAATQACKEAIWIQRLLEELGHKQEKISVFCDSQSALHIARNPTFHSRTKHIGVQYHFVREVVEDGSVDLQKIHTKENLADVMTKPINADKFIWSRSSCGLAET</sequence>
<accession>A0ACB8INX9</accession>
<organism evidence="1 2">
    <name type="scientific">Citrus sinensis</name>
    <name type="common">Sweet orange</name>
    <name type="synonym">Citrus aurantium var. sinensis</name>
    <dbReference type="NCBI Taxonomy" id="2711"/>
    <lineage>
        <taxon>Eukaryota</taxon>
        <taxon>Viridiplantae</taxon>
        <taxon>Streptophyta</taxon>
        <taxon>Embryophyta</taxon>
        <taxon>Tracheophyta</taxon>
        <taxon>Spermatophyta</taxon>
        <taxon>Magnoliopsida</taxon>
        <taxon>eudicotyledons</taxon>
        <taxon>Gunneridae</taxon>
        <taxon>Pentapetalae</taxon>
        <taxon>rosids</taxon>
        <taxon>malvids</taxon>
        <taxon>Sapindales</taxon>
        <taxon>Rutaceae</taxon>
        <taxon>Aurantioideae</taxon>
        <taxon>Citrus</taxon>
    </lineage>
</organism>
<dbReference type="EMBL" id="CM039177">
    <property type="protein sequence ID" value="KAH9698769.1"/>
    <property type="molecule type" value="Genomic_DNA"/>
</dbReference>
<comment type="caution">
    <text evidence="1">The sequence shown here is derived from an EMBL/GenBank/DDBJ whole genome shotgun (WGS) entry which is preliminary data.</text>
</comment>
<evidence type="ECO:0000313" key="2">
    <source>
        <dbReference type="Proteomes" id="UP000829398"/>
    </source>
</evidence>
<reference evidence="2" key="1">
    <citation type="journal article" date="2023" name="Hortic. Res.">
        <title>A chromosome-level phased genome enabling allele-level studies in sweet orange: a case study on citrus Huanglongbing tolerance.</title>
        <authorList>
            <person name="Wu B."/>
            <person name="Yu Q."/>
            <person name="Deng Z."/>
            <person name="Duan Y."/>
            <person name="Luo F."/>
            <person name="Gmitter F. Jr."/>
        </authorList>
    </citation>
    <scope>NUCLEOTIDE SEQUENCE [LARGE SCALE GENOMIC DNA]</scope>
    <source>
        <strain evidence="2">cv. Valencia</strain>
    </source>
</reference>
<proteinExistence type="predicted"/>
<gene>
    <name evidence="1" type="ORF">KPL71_024127</name>
</gene>
<dbReference type="Proteomes" id="UP000829398">
    <property type="component" value="Chromosome 8"/>
</dbReference>
<name>A0ACB8INX9_CITSI</name>
<protein>
    <submittedName>
        <fullName evidence="1">Uncharacterized protein</fullName>
    </submittedName>
</protein>
<evidence type="ECO:0000313" key="1">
    <source>
        <dbReference type="EMBL" id="KAH9698769.1"/>
    </source>
</evidence>